<evidence type="ECO:0000256" key="3">
    <source>
        <dbReference type="SAM" id="Phobius"/>
    </source>
</evidence>
<keyword evidence="3" id="KW-0812">Transmembrane</keyword>
<sequence length="653" mass="71933">MVPRRMTSLVLNIGQDEAKAQQKHCVLLGEKGGETEHGILLLAEERGGGKRGRRMDGKGNGGPRRNSGEEEEEEGTDSADDTASIMKAALHFAHSTRYLVLFLTILCLTMAMSNSVALHFTVICMYKDAADVVQLGDGSSDPPMSDSGWEPTVPPPQSDFDRQRQHFYSNFTTAVLSSSTGRNNGTPNQLMFSNTQRAVLFSAVPVGSLLGSLPITPLVLRYGMRKTFFLYGVLSMFATLFTPVSAYTHFFLLLLMRFLQGVAVAICFPASGEISCVFRLSKYVQCFAFSPFGGIISEWCPLRSAGTVIALLSCHIQFGPILTMPLAGELCESRWGWPALYYIQSLLTALSFVAFFAFFRDSPRHHRNVSRRELGKISRGKSSSHSDGSARREIPYGAMFRDPAVWGIFTCTMGTTFGFYVFVQYGPIYLNKALKFDVERTGFAVALPSLLSVLAKFIVGPVSDYATFLSDRSRVIFFATLSQFSMALCFCALALLPSDSPRWLLQLFFTAVTVACGINCAGVGKSAQLISRQYAPVLSTFNVFACSCTIMLIPVLVSALAPDNEPYQWSRIFLIAAAVILVCLLVFDCTAEASPRPWTKTATFAKQSTDEEDVKTDERKGEMEETEERQTERERGTDKGMARTTDTASRAIK</sequence>
<dbReference type="EMBL" id="JBICCN010000300">
    <property type="protein sequence ID" value="KAL3079879.1"/>
    <property type="molecule type" value="Genomic_DNA"/>
</dbReference>
<evidence type="ECO:0000256" key="1">
    <source>
        <dbReference type="ARBA" id="ARBA00004141"/>
    </source>
</evidence>
<evidence type="ECO:0000313" key="6">
    <source>
        <dbReference type="Proteomes" id="UP001620645"/>
    </source>
</evidence>
<dbReference type="Gene3D" id="1.20.1250.20">
    <property type="entry name" value="MFS general substrate transporter like domains"/>
    <property type="match status" value="2"/>
</dbReference>
<name>A0ABD2IIB5_HETSC</name>
<feature type="transmembrane region" description="Helical" evidence="3">
    <location>
        <begin position="258"/>
        <end position="280"/>
    </location>
</feature>
<feature type="transmembrane region" description="Helical" evidence="3">
    <location>
        <begin position="228"/>
        <end position="252"/>
    </location>
</feature>
<evidence type="ECO:0000256" key="2">
    <source>
        <dbReference type="SAM" id="MobiDB-lite"/>
    </source>
</evidence>
<accession>A0ABD2IIB5</accession>
<feature type="region of interest" description="Disordered" evidence="2">
    <location>
        <begin position="370"/>
        <end position="390"/>
    </location>
</feature>
<comment type="subcellular location">
    <subcellularLocation>
        <location evidence="1">Membrane</location>
        <topology evidence="1">Multi-pass membrane protein</topology>
    </subcellularLocation>
</comment>
<feature type="transmembrane region" description="Helical" evidence="3">
    <location>
        <begin position="503"/>
        <end position="522"/>
    </location>
</feature>
<feature type="compositionally biased region" description="Acidic residues" evidence="2">
    <location>
        <begin position="69"/>
        <end position="80"/>
    </location>
</feature>
<feature type="transmembrane region" description="Helical" evidence="3">
    <location>
        <begin position="475"/>
        <end position="497"/>
    </location>
</feature>
<feature type="compositionally biased region" description="Basic and acidic residues" evidence="2">
    <location>
        <begin position="616"/>
        <end position="641"/>
    </location>
</feature>
<organism evidence="5 6">
    <name type="scientific">Heterodera schachtii</name>
    <name type="common">Sugarbeet cyst nematode worm</name>
    <name type="synonym">Tylenchus schachtii</name>
    <dbReference type="NCBI Taxonomy" id="97005"/>
    <lineage>
        <taxon>Eukaryota</taxon>
        <taxon>Metazoa</taxon>
        <taxon>Ecdysozoa</taxon>
        <taxon>Nematoda</taxon>
        <taxon>Chromadorea</taxon>
        <taxon>Rhabditida</taxon>
        <taxon>Tylenchina</taxon>
        <taxon>Tylenchomorpha</taxon>
        <taxon>Tylenchoidea</taxon>
        <taxon>Heteroderidae</taxon>
        <taxon>Heteroderinae</taxon>
        <taxon>Heterodera</taxon>
    </lineage>
</organism>
<feature type="transmembrane region" description="Helical" evidence="3">
    <location>
        <begin position="534"/>
        <end position="557"/>
    </location>
</feature>
<feature type="transmembrane region" description="Helical" evidence="3">
    <location>
        <begin position="198"/>
        <end position="216"/>
    </location>
</feature>
<feature type="region of interest" description="Disordered" evidence="2">
    <location>
        <begin position="602"/>
        <end position="653"/>
    </location>
</feature>
<keyword evidence="3" id="KW-1133">Transmembrane helix</keyword>
<feature type="transmembrane region" description="Helical" evidence="3">
    <location>
        <begin position="569"/>
        <end position="587"/>
    </location>
</feature>
<feature type="compositionally biased region" description="Polar residues" evidence="2">
    <location>
        <begin position="644"/>
        <end position="653"/>
    </location>
</feature>
<dbReference type="InterPro" id="IPR020846">
    <property type="entry name" value="MFS_dom"/>
</dbReference>
<dbReference type="Proteomes" id="UP001620645">
    <property type="component" value="Unassembled WGS sequence"/>
</dbReference>
<reference evidence="5 6" key="1">
    <citation type="submission" date="2024-10" db="EMBL/GenBank/DDBJ databases">
        <authorList>
            <person name="Kim D."/>
        </authorList>
    </citation>
    <scope>NUCLEOTIDE SEQUENCE [LARGE SCALE GENOMIC DNA]</scope>
    <source>
        <strain evidence="5">Taebaek</strain>
    </source>
</reference>
<gene>
    <name evidence="5" type="ORF">niasHS_014161</name>
</gene>
<feature type="transmembrane region" description="Helical" evidence="3">
    <location>
        <begin position="339"/>
        <end position="359"/>
    </location>
</feature>
<protein>
    <recommendedName>
        <fullName evidence="4">Major facilitator superfamily (MFS) profile domain-containing protein</fullName>
    </recommendedName>
</protein>
<evidence type="ECO:0000313" key="5">
    <source>
        <dbReference type="EMBL" id="KAL3079879.1"/>
    </source>
</evidence>
<keyword evidence="3" id="KW-0472">Membrane</keyword>
<feature type="domain" description="Major facilitator superfamily (MFS) profile" evidence="4">
    <location>
        <begin position="99"/>
        <end position="595"/>
    </location>
</feature>
<dbReference type="PANTHER" id="PTHR45757">
    <property type="entry name" value="PROTEIN CBG23364-RELATED"/>
    <property type="match status" value="1"/>
</dbReference>
<dbReference type="AlphaFoldDB" id="A0ABD2IIB5"/>
<dbReference type="InterPro" id="IPR036259">
    <property type="entry name" value="MFS_trans_sf"/>
</dbReference>
<dbReference type="InterPro" id="IPR011701">
    <property type="entry name" value="MFS"/>
</dbReference>
<dbReference type="GO" id="GO:0016020">
    <property type="term" value="C:membrane"/>
    <property type="evidence" value="ECO:0007669"/>
    <property type="project" value="UniProtKB-SubCell"/>
</dbReference>
<dbReference type="SUPFAM" id="SSF103473">
    <property type="entry name" value="MFS general substrate transporter"/>
    <property type="match status" value="1"/>
</dbReference>
<feature type="transmembrane region" description="Helical" evidence="3">
    <location>
        <begin position="98"/>
        <end position="120"/>
    </location>
</feature>
<dbReference type="Pfam" id="PF07690">
    <property type="entry name" value="MFS_1"/>
    <property type="match status" value="2"/>
</dbReference>
<proteinExistence type="predicted"/>
<dbReference type="PANTHER" id="PTHR45757:SF11">
    <property type="entry name" value="MAJOR FACILITATOR SUPERFAMILY (MFS) PROFILE DOMAIN-CONTAINING PROTEIN"/>
    <property type="match status" value="1"/>
</dbReference>
<evidence type="ECO:0000259" key="4">
    <source>
        <dbReference type="PROSITE" id="PS50850"/>
    </source>
</evidence>
<feature type="region of interest" description="Disordered" evidence="2">
    <location>
        <begin position="43"/>
        <end position="80"/>
    </location>
</feature>
<keyword evidence="6" id="KW-1185">Reference proteome</keyword>
<feature type="transmembrane region" description="Helical" evidence="3">
    <location>
        <begin position="300"/>
        <end position="319"/>
    </location>
</feature>
<feature type="transmembrane region" description="Helical" evidence="3">
    <location>
        <begin position="404"/>
        <end position="423"/>
    </location>
</feature>
<comment type="caution">
    <text evidence="5">The sequence shown here is derived from an EMBL/GenBank/DDBJ whole genome shotgun (WGS) entry which is preliminary data.</text>
</comment>
<dbReference type="PROSITE" id="PS50850">
    <property type="entry name" value="MFS"/>
    <property type="match status" value="1"/>
</dbReference>
<feature type="transmembrane region" description="Helical" evidence="3">
    <location>
        <begin position="443"/>
        <end position="463"/>
    </location>
</feature>